<dbReference type="GeneID" id="35598584"/>
<evidence type="ECO:0000313" key="3">
    <source>
        <dbReference type="Proteomes" id="UP000225277"/>
    </source>
</evidence>
<proteinExistence type="predicted"/>
<keyword evidence="1" id="KW-0175">Coiled coil</keyword>
<organism evidence="2 3">
    <name type="scientific">Ramularia collo-cygni</name>
    <dbReference type="NCBI Taxonomy" id="112498"/>
    <lineage>
        <taxon>Eukaryota</taxon>
        <taxon>Fungi</taxon>
        <taxon>Dikarya</taxon>
        <taxon>Ascomycota</taxon>
        <taxon>Pezizomycotina</taxon>
        <taxon>Dothideomycetes</taxon>
        <taxon>Dothideomycetidae</taxon>
        <taxon>Mycosphaerellales</taxon>
        <taxon>Mycosphaerellaceae</taxon>
        <taxon>Ramularia</taxon>
    </lineage>
</organism>
<evidence type="ECO:0000256" key="1">
    <source>
        <dbReference type="SAM" id="Coils"/>
    </source>
</evidence>
<protein>
    <submittedName>
        <fullName evidence="2">Uncharacterized protein</fullName>
    </submittedName>
</protein>
<name>A0A2D3UU52_9PEZI</name>
<reference evidence="2 3" key="1">
    <citation type="submission" date="2016-03" db="EMBL/GenBank/DDBJ databases">
        <authorList>
            <person name="Ploux O."/>
        </authorList>
    </citation>
    <scope>NUCLEOTIDE SEQUENCE [LARGE SCALE GENOMIC DNA]</scope>
    <source>
        <strain evidence="2 3">URUG2</strain>
    </source>
</reference>
<dbReference type="EMBL" id="FJUY01000004">
    <property type="protein sequence ID" value="CZT17545.1"/>
    <property type="molecule type" value="Genomic_DNA"/>
</dbReference>
<dbReference type="AlphaFoldDB" id="A0A2D3UU52"/>
<dbReference type="RefSeq" id="XP_023624437.1">
    <property type="nucleotide sequence ID" value="XM_023768669.1"/>
</dbReference>
<sequence length="187" mass="20785">MSDAVNFTQFSSSGCSITENHSIAKSLAETISLAETFAEIAIDPRKAIIDQPGVSRRIFAATLLLVGADNRKAISARFESISRKPPGISITCMERTDAGMTLTFDNNTSISREIHPTSAGSFTSWDKFSILKQWYFDDKKQAYEEMVKEDLQRVEDMLREAEEMQAKYALAFKCTTDLSKDAGKSCV</sequence>
<accession>A0A2D3UU52</accession>
<dbReference type="Proteomes" id="UP000225277">
    <property type="component" value="Unassembled WGS sequence"/>
</dbReference>
<keyword evidence="3" id="KW-1185">Reference proteome</keyword>
<evidence type="ECO:0000313" key="2">
    <source>
        <dbReference type="EMBL" id="CZT17545.1"/>
    </source>
</evidence>
<gene>
    <name evidence="2" type="ORF">RCC_03379</name>
</gene>
<feature type="coiled-coil region" evidence="1">
    <location>
        <begin position="140"/>
        <end position="171"/>
    </location>
</feature>